<gene>
    <name evidence="9" type="ORF">GW534_09285</name>
</gene>
<dbReference type="CDD" id="cd04187">
    <property type="entry name" value="DPM1_like_bac"/>
    <property type="match status" value="1"/>
</dbReference>
<keyword evidence="5 7" id="KW-1133">Transmembrane helix</keyword>
<evidence type="ECO:0000256" key="4">
    <source>
        <dbReference type="ARBA" id="ARBA00022692"/>
    </source>
</evidence>
<feature type="transmembrane region" description="Helical" evidence="7">
    <location>
        <begin position="240"/>
        <end position="261"/>
    </location>
</feature>
<dbReference type="SUPFAM" id="SSF53448">
    <property type="entry name" value="Nucleotide-diphospho-sugar transferases"/>
    <property type="match status" value="1"/>
</dbReference>
<keyword evidence="4 7" id="KW-0812">Transmembrane</keyword>
<feature type="domain" description="Glycosyltransferase 2-like" evidence="8">
    <location>
        <begin position="9"/>
        <end position="179"/>
    </location>
</feature>
<sequence>MVTHNPLLTVVVPCYNEEEVLPETIKQLSNCLKKLVTDQLIHEDSKILFVDDGSKDRTWSIIAMESIRNRFVTGIKLTCNVGHQNALLAGYLKAKEKCDCAISIDCDLQDDITVIRTFVEKYLQGYEIVYGVRDSRETDTWFKRTTAQSFYRIMKRMGIHLVYNHADFRLLGKRALEELAKYEETNLFLRGIIPLLGFKSMEVYYDRRERFAGTTKYPLKKMLSFAVNGITSFSMMPIRIITFLGFILFFVSILAGSYALIQKVLGFTSAGWTSLMISIWFIGGLQLVAIGMIGEYIGKIFMEVKNRPKFAIDIDLYTKPMLGEQGVKQELADDYLEFGKEG</sequence>
<feature type="transmembrane region" description="Helical" evidence="7">
    <location>
        <begin position="273"/>
        <end position="297"/>
    </location>
</feature>
<dbReference type="InterPro" id="IPR029044">
    <property type="entry name" value="Nucleotide-diphossugar_trans"/>
</dbReference>
<protein>
    <submittedName>
        <fullName evidence="9">Glycosyltransferase family 2 protein</fullName>
    </submittedName>
</protein>
<evidence type="ECO:0000313" key="9">
    <source>
        <dbReference type="EMBL" id="NCU17921.1"/>
    </source>
</evidence>
<dbReference type="Gene3D" id="3.90.550.10">
    <property type="entry name" value="Spore Coat Polysaccharide Biosynthesis Protein SpsA, Chain A"/>
    <property type="match status" value="1"/>
</dbReference>
<evidence type="ECO:0000256" key="2">
    <source>
        <dbReference type="ARBA" id="ARBA00022676"/>
    </source>
</evidence>
<dbReference type="Pfam" id="PF00535">
    <property type="entry name" value="Glycos_transf_2"/>
    <property type="match status" value="1"/>
</dbReference>
<keyword evidence="2" id="KW-0328">Glycosyltransferase</keyword>
<dbReference type="InterPro" id="IPR050256">
    <property type="entry name" value="Glycosyltransferase_2"/>
</dbReference>
<dbReference type="PANTHER" id="PTHR48090:SF1">
    <property type="entry name" value="PROPHAGE BACTOPRENOL GLUCOSYL TRANSFERASE HOMOLOG"/>
    <property type="match status" value="1"/>
</dbReference>
<name>A0ABX0A3G5_9BACI</name>
<accession>A0ABX0A3G5</accession>
<keyword evidence="3" id="KW-0808">Transferase</keyword>
<evidence type="ECO:0000259" key="8">
    <source>
        <dbReference type="Pfam" id="PF00535"/>
    </source>
</evidence>
<keyword evidence="10" id="KW-1185">Reference proteome</keyword>
<organism evidence="9 10">
    <name type="scientific">Pallidibacillus pasinlerensis</name>
    <dbReference type="NCBI Taxonomy" id="2703818"/>
    <lineage>
        <taxon>Bacteria</taxon>
        <taxon>Bacillati</taxon>
        <taxon>Bacillota</taxon>
        <taxon>Bacilli</taxon>
        <taxon>Bacillales</taxon>
        <taxon>Bacillaceae</taxon>
        <taxon>Pallidibacillus</taxon>
    </lineage>
</organism>
<evidence type="ECO:0000256" key="6">
    <source>
        <dbReference type="ARBA" id="ARBA00023136"/>
    </source>
</evidence>
<evidence type="ECO:0000256" key="1">
    <source>
        <dbReference type="ARBA" id="ARBA00004141"/>
    </source>
</evidence>
<comment type="subcellular location">
    <subcellularLocation>
        <location evidence="1">Membrane</location>
        <topology evidence="1">Multi-pass membrane protein</topology>
    </subcellularLocation>
</comment>
<dbReference type="PANTHER" id="PTHR48090">
    <property type="entry name" value="UNDECAPRENYL-PHOSPHATE 4-DEOXY-4-FORMAMIDO-L-ARABINOSE TRANSFERASE-RELATED"/>
    <property type="match status" value="1"/>
</dbReference>
<evidence type="ECO:0000256" key="5">
    <source>
        <dbReference type="ARBA" id="ARBA00022989"/>
    </source>
</evidence>
<reference evidence="9 10" key="1">
    <citation type="submission" date="2020-01" db="EMBL/GenBank/DDBJ databases">
        <title>A novel Bacillus sp. from Pasinler.</title>
        <authorList>
            <person name="Adiguzel A."/>
            <person name="Ay H."/>
            <person name="Baltaci M.O."/>
        </authorList>
    </citation>
    <scope>NUCLEOTIDE SEQUENCE [LARGE SCALE GENOMIC DNA]</scope>
    <source>
        <strain evidence="9 10">P1</strain>
    </source>
</reference>
<comment type="caution">
    <text evidence="9">The sequence shown here is derived from an EMBL/GenBank/DDBJ whole genome shotgun (WGS) entry which is preliminary data.</text>
</comment>
<evidence type="ECO:0000256" key="7">
    <source>
        <dbReference type="SAM" id="Phobius"/>
    </source>
</evidence>
<keyword evidence="6 7" id="KW-0472">Membrane</keyword>
<evidence type="ECO:0000256" key="3">
    <source>
        <dbReference type="ARBA" id="ARBA00022679"/>
    </source>
</evidence>
<dbReference type="Proteomes" id="UP000743899">
    <property type="component" value="Unassembled WGS sequence"/>
</dbReference>
<proteinExistence type="predicted"/>
<dbReference type="RefSeq" id="WP_161920752.1">
    <property type="nucleotide sequence ID" value="NZ_JAACYS010000039.1"/>
</dbReference>
<dbReference type="InterPro" id="IPR001173">
    <property type="entry name" value="Glyco_trans_2-like"/>
</dbReference>
<dbReference type="EMBL" id="JAACYS010000039">
    <property type="protein sequence ID" value="NCU17921.1"/>
    <property type="molecule type" value="Genomic_DNA"/>
</dbReference>
<evidence type="ECO:0000313" key="10">
    <source>
        <dbReference type="Proteomes" id="UP000743899"/>
    </source>
</evidence>